<evidence type="ECO:0000256" key="5">
    <source>
        <dbReference type="ARBA" id="ARBA00022692"/>
    </source>
</evidence>
<comment type="similarity">
    <text evidence="2 8">Belongs to the binding-protein-dependent transport system permease family. CysTW subfamily.</text>
</comment>
<keyword evidence="6 8" id="KW-1133">Transmembrane helix</keyword>
<proteinExistence type="inferred from homology"/>
<dbReference type="GO" id="GO:0005315">
    <property type="term" value="F:phosphate transmembrane transporter activity"/>
    <property type="evidence" value="ECO:0007669"/>
    <property type="project" value="InterPro"/>
</dbReference>
<keyword evidence="3" id="KW-0813">Transport</keyword>
<keyword evidence="4 8" id="KW-1003">Cell membrane</keyword>
<dbReference type="CDD" id="cd06261">
    <property type="entry name" value="TM_PBP2"/>
    <property type="match status" value="1"/>
</dbReference>
<protein>
    <recommendedName>
        <fullName evidence="8">Phosphate transport system permease protein PstA</fullName>
    </recommendedName>
</protein>
<feature type="transmembrane region" description="Helical" evidence="8">
    <location>
        <begin position="96"/>
        <end position="120"/>
    </location>
</feature>
<feature type="transmembrane region" description="Helical" evidence="8">
    <location>
        <begin position="12"/>
        <end position="32"/>
    </location>
</feature>
<keyword evidence="7 8" id="KW-0472">Membrane</keyword>
<evidence type="ECO:0000256" key="8">
    <source>
        <dbReference type="RuleBase" id="RU363043"/>
    </source>
</evidence>
<dbReference type="Gene3D" id="1.10.3720.10">
    <property type="entry name" value="MetI-like"/>
    <property type="match status" value="1"/>
</dbReference>
<accession>A0A6V6Y043</accession>
<dbReference type="AlphaFoldDB" id="A0A6V6Y043"/>
<dbReference type="Pfam" id="PF00528">
    <property type="entry name" value="BPD_transp_1"/>
    <property type="match status" value="1"/>
</dbReference>
<dbReference type="GO" id="GO:0035435">
    <property type="term" value="P:phosphate ion transmembrane transport"/>
    <property type="evidence" value="ECO:0007669"/>
    <property type="project" value="InterPro"/>
</dbReference>
<evidence type="ECO:0000256" key="2">
    <source>
        <dbReference type="ARBA" id="ARBA00007069"/>
    </source>
</evidence>
<keyword evidence="5 8" id="KW-0812">Transmembrane</keyword>
<feature type="transmembrane region" description="Helical" evidence="8">
    <location>
        <begin position="175"/>
        <end position="196"/>
    </location>
</feature>
<evidence type="ECO:0000256" key="4">
    <source>
        <dbReference type="ARBA" id="ARBA00022475"/>
    </source>
</evidence>
<dbReference type="NCBIfam" id="TIGR00974">
    <property type="entry name" value="3a0107s02c"/>
    <property type="match status" value="1"/>
</dbReference>
<organism evidence="10 11">
    <name type="scientific">Aedoeadaptatus nemausensis</name>
    <dbReference type="NCBI Taxonomy" id="2582829"/>
    <lineage>
        <taxon>Bacteria</taxon>
        <taxon>Bacillati</taxon>
        <taxon>Bacillota</taxon>
        <taxon>Tissierellia</taxon>
        <taxon>Tissierellales</taxon>
        <taxon>Peptoniphilaceae</taxon>
        <taxon>Aedoeadaptatus</taxon>
    </lineage>
</organism>
<dbReference type="SUPFAM" id="SSF161098">
    <property type="entry name" value="MetI-like"/>
    <property type="match status" value="1"/>
</dbReference>
<dbReference type="PANTHER" id="PTHR43470">
    <property type="entry name" value="PHOSPHATE TRANSPORT SYSTEM PERMEASE PROTEIN PSTA-RELATED"/>
    <property type="match status" value="1"/>
</dbReference>
<dbReference type="PROSITE" id="PS50928">
    <property type="entry name" value="ABC_TM1"/>
    <property type="match status" value="1"/>
</dbReference>
<evidence type="ECO:0000256" key="6">
    <source>
        <dbReference type="ARBA" id="ARBA00022989"/>
    </source>
</evidence>
<dbReference type="Proteomes" id="UP000586454">
    <property type="component" value="Unassembled WGS sequence"/>
</dbReference>
<feature type="domain" description="ABC transmembrane type-1" evidence="9">
    <location>
        <begin position="58"/>
        <end position="261"/>
    </location>
</feature>
<keyword evidence="11" id="KW-1185">Reference proteome</keyword>
<dbReference type="RefSeq" id="WP_218956309.1">
    <property type="nucleotide sequence ID" value="NZ_CAIJCS010000014.1"/>
</dbReference>
<feature type="transmembrane region" description="Helical" evidence="8">
    <location>
        <begin position="52"/>
        <end position="84"/>
    </location>
</feature>
<evidence type="ECO:0000313" key="10">
    <source>
        <dbReference type="EMBL" id="CAC9925475.1"/>
    </source>
</evidence>
<gene>
    <name evidence="10" type="ORF">PEPNEM18_00541</name>
</gene>
<comment type="caution">
    <text evidence="10">The sequence shown here is derived from an EMBL/GenBank/DDBJ whole genome shotgun (WGS) entry which is preliminary data.</text>
</comment>
<dbReference type="GO" id="GO:0005886">
    <property type="term" value="C:plasma membrane"/>
    <property type="evidence" value="ECO:0007669"/>
    <property type="project" value="UniProtKB-SubCell"/>
</dbReference>
<dbReference type="EMBL" id="CAIJCS010000014">
    <property type="protein sequence ID" value="CAC9925475.1"/>
    <property type="molecule type" value="Genomic_DNA"/>
</dbReference>
<comment type="subcellular location">
    <subcellularLocation>
        <location evidence="1 8">Cell membrane</location>
        <topology evidence="1 8">Multi-pass membrane protein</topology>
    </subcellularLocation>
</comment>
<dbReference type="PANTHER" id="PTHR43470:SF3">
    <property type="entry name" value="PHOSPHATE TRANSPORT SYSTEM PERMEASE PROTEIN PSTA-RELATED"/>
    <property type="match status" value="1"/>
</dbReference>
<evidence type="ECO:0000256" key="7">
    <source>
        <dbReference type="ARBA" id="ARBA00023136"/>
    </source>
</evidence>
<dbReference type="InterPro" id="IPR035906">
    <property type="entry name" value="MetI-like_sf"/>
</dbReference>
<dbReference type="InterPro" id="IPR005672">
    <property type="entry name" value="Phosphate_PstA"/>
</dbReference>
<reference evidence="10 11" key="1">
    <citation type="submission" date="2020-06" db="EMBL/GenBank/DDBJ databases">
        <authorList>
            <person name="Criscuolo A."/>
        </authorList>
    </citation>
    <scope>NUCLEOTIDE SEQUENCE [LARGE SCALE GENOMIC DNA]</scope>
    <source>
        <strain evidence="10">1804121828</strain>
    </source>
</reference>
<feature type="transmembrane region" description="Helical" evidence="8">
    <location>
        <begin position="126"/>
        <end position="146"/>
    </location>
</feature>
<evidence type="ECO:0000259" key="9">
    <source>
        <dbReference type="PROSITE" id="PS50928"/>
    </source>
</evidence>
<sequence length="272" mass="28959">MKARSMAAKAVIMVSAFITFAILAILVGYIVIKGAPHLSAEMFEKTYTTENISMFPAIVTTLIVVVLSLVVATPIGIFTGFYLVEYAKKGSKVVEIIRIATETLSGIPSIIYGLFGMLFFSIALKLGYSILSGVFTLSIMILPLIIRSTEESLLAVDDSLRSGSLALGAGKLRTIVRVVLPVAMPGILSGIILAIGRCVGETAALMFTLGTTTDMPKSLLSSGRTLSLHMYVLSSEGLFVDQAFATGFILIIITLLINSLSSFIGNRLYGGN</sequence>
<evidence type="ECO:0000313" key="11">
    <source>
        <dbReference type="Proteomes" id="UP000586454"/>
    </source>
</evidence>
<evidence type="ECO:0000256" key="3">
    <source>
        <dbReference type="ARBA" id="ARBA00022448"/>
    </source>
</evidence>
<name>A0A6V6Y043_9FIRM</name>
<dbReference type="InterPro" id="IPR000515">
    <property type="entry name" value="MetI-like"/>
</dbReference>
<evidence type="ECO:0000256" key="1">
    <source>
        <dbReference type="ARBA" id="ARBA00004651"/>
    </source>
</evidence>
<feature type="transmembrane region" description="Helical" evidence="8">
    <location>
        <begin position="243"/>
        <end position="264"/>
    </location>
</feature>